<dbReference type="InterPro" id="IPR045851">
    <property type="entry name" value="AMP-bd_C_sf"/>
</dbReference>
<proteinExistence type="predicted"/>
<dbReference type="InterPro" id="IPR042099">
    <property type="entry name" value="ANL_N_sf"/>
</dbReference>
<dbReference type="Gene3D" id="3.40.50.12780">
    <property type="entry name" value="N-terminal domain of ligase-like"/>
    <property type="match status" value="1"/>
</dbReference>
<dbReference type="PANTHER" id="PTHR43767">
    <property type="entry name" value="LONG-CHAIN-FATTY-ACID--COA LIGASE"/>
    <property type="match status" value="1"/>
</dbReference>
<dbReference type="Gene3D" id="3.30.300.30">
    <property type="match status" value="1"/>
</dbReference>
<evidence type="ECO:0000259" key="1">
    <source>
        <dbReference type="Pfam" id="PF00501"/>
    </source>
</evidence>
<dbReference type="PANTHER" id="PTHR43767:SF7">
    <property type="entry name" value="MEDIUM_LONG-CHAIN-FATTY-ACID--COA LIGASE FADD8"/>
    <property type="match status" value="1"/>
</dbReference>
<feature type="domain" description="AMP-dependent synthetase/ligase" evidence="1">
    <location>
        <begin position="5"/>
        <end position="362"/>
    </location>
</feature>
<dbReference type="Pfam" id="PF13193">
    <property type="entry name" value="AMP-binding_C"/>
    <property type="match status" value="1"/>
</dbReference>
<gene>
    <name evidence="3" type="ORF">LHA35_04355</name>
</gene>
<reference evidence="3" key="1">
    <citation type="submission" date="2021-10" db="EMBL/GenBank/DDBJ databases">
        <title>Roseicella aerolatum sp. nov., isolated from aerosols of e-waste dismantling site.</title>
        <authorList>
            <person name="Qin T."/>
        </authorList>
    </citation>
    <scope>NUCLEOTIDE SEQUENCE</scope>
    <source>
        <strain evidence="3">GB24</strain>
    </source>
</reference>
<evidence type="ECO:0000313" key="3">
    <source>
        <dbReference type="EMBL" id="MCB4820962.1"/>
    </source>
</evidence>
<dbReference type="InterPro" id="IPR025110">
    <property type="entry name" value="AMP-bd_C"/>
</dbReference>
<dbReference type="RefSeq" id="WP_226604978.1">
    <property type="nucleotide sequence ID" value="NZ_JAJAQI010000004.1"/>
</dbReference>
<keyword evidence="4" id="KW-1185">Reference proteome</keyword>
<sequence>MPQLAHWAERQPDKIAAHFPETGEAVTYGALHARARRVAQWLISLGLQPGEGIALLLDNRPEFLEIAEATRLAGLYYTPLSIHLRPHEVAYVLQDSGARLLIASPALAALASALVAEGAVGDRPRYALAEGIAGYASYEAGVAAQDPAAPLPERPVGREFLYSSGTTGLPKGIRRPLIPFENRDAPEWDMTWKALYGFGEDTVYLSPAPLYHAAPNRYVYRTLTEGGTVVVLKKFDPAQCLEAIERFRVTHSQWVPTMFVRMLALPEAVRRAHDLSSHRSAIHAAAPCPPAVKRAMIAWWGPILWEYYAGSEGVGTTVISSADWLRKPGSVGRPVNGVKVHITGEDGRELPPGETGTIRFEGGPRFAYHNAPEKTAACYDERGWATLGDLGWLDEEGYLFLSDRRADLILSGGVNLYPAEIEAVLAQHPKVSEVAVVGIPHPEMGEQVHAVVVPREGIADDAALRAELEAWCRERLAGPKRPRSWELAEELPRSEAGKLLRRLLKERYLPAR</sequence>
<comment type="caution">
    <text evidence="3">The sequence shown here is derived from an EMBL/GenBank/DDBJ whole genome shotgun (WGS) entry which is preliminary data.</text>
</comment>
<feature type="domain" description="AMP-binding enzyme C-terminal" evidence="2">
    <location>
        <begin position="420"/>
        <end position="498"/>
    </location>
</feature>
<dbReference type="Pfam" id="PF00501">
    <property type="entry name" value="AMP-binding"/>
    <property type="match status" value="1"/>
</dbReference>
<dbReference type="AlphaFoldDB" id="A0A9X1IAI2"/>
<dbReference type="InterPro" id="IPR050237">
    <property type="entry name" value="ATP-dep_AMP-bd_enzyme"/>
</dbReference>
<name>A0A9X1IAI2_9PROT</name>
<accession>A0A9X1IAI2</accession>
<dbReference type="InterPro" id="IPR020845">
    <property type="entry name" value="AMP-binding_CS"/>
</dbReference>
<dbReference type="SUPFAM" id="SSF56801">
    <property type="entry name" value="Acetyl-CoA synthetase-like"/>
    <property type="match status" value="1"/>
</dbReference>
<protein>
    <submittedName>
        <fullName evidence="3">AMP-binding protein</fullName>
    </submittedName>
</protein>
<evidence type="ECO:0000313" key="4">
    <source>
        <dbReference type="Proteomes" id="UP001139311"/>
    </source>
</evidence>
<dbReference type="Proteomes" id="UP001139311">
    <property type="component" value="Unassembled WGS sequence"/>
</dbReference>
<organism evidence="3 4">
    <name type="scientific">Roseicella aerolata</name>
    <dbReference type="NCBI Taxonomy" id="2883479"/>
    <lineage>
        <taxon>Bacteria</taxon>
        <taxon>Pseudomonadati</taxon>
        <taxon>Pseudomonadota</taxon>
        <taxon>Alphaproteobacteria</taxon>
        <taxon>Acetobacterales</taxon>
        <taxon>Roseomonadaceae</taxon>
        <taxon>Roseicella</taxon>
    </lineage>
</organism>
<evidence type="ECO:0000259" key="2">
    <source>
        <dbReference type="Pfam" id="PF13193"/>
    </source>
</evidence>
<dbReference type="InterPro" id="IPR000873">
    <property type="entry name" value="AMP-dep_synth/lig_dom"/>
</dbReference>
<dbReference type="EMBL" id="JAJAQI010000004">
    <property type="protein sequence ID" value="MCB4820962.1"/>
    <property type="molecule type" value="Genomic_DNA"/>
</dbReference>
<dbReference type="PROSITE" id="PS00455">
    <property type="entry name" value="AMP_BINDING"/>
    <property type="match status" value="1"/>
</dbReference>
<dbReference type="GO" id="GO:0016877">
    <property type="term" value="F:ligase activity, forming carbon-sulfur bonds"/>
    <property type="evidence" value="ECO:0007669"/>
    <property type="project" value="UniProtKB-ARBA"/>
</dbReference>